<evidence type="ECO:0000313" key="1">
    <source>
        <dbReference type="EMBL" id="PRQ49642.1"/>
    </source>
</evidence>
<dbReference type="Proteomes" id="UP000238479">
    <property type="component" value="Chromosome 2"/>
</dbReference>
<accession>A0A2P6RTA7</accession>
<sequence>MRELQILLAMVSQPEQAAELSRALGIIYKAPGTNVVSSIVKIERSESSLARNEATLSPRNKYLQNERIVSLPSIVKTEGPKYFGARSVATISSPNNAEGPESLLARNEATPSLPNKYLQNERIVSLPSIAKTGGPKSFGARFAVTLSSPNNAEGPESSLTRIAATLSSPNNALHFYRKICWSLLNHHQTLQNLCWIRRKGLLRITGEMEMLVPKKRLYLVTLLY</sequence>
<dbReference type="EMBL" id="PDCK01000040">
    <property type="protein sequence ID" value="PRQ49642.1"/>
    <property type="molecule type" value="Genomic_DNA"/>
</dbReference>
<evidence type="ECO:0000313" key="2">
    <source>
        <dbReference type="Proteomes" id="UP000238479"/>
    </source>
</evidence>
<keyword evidence="2" id="KW-1185">Reference proteome</keyword>
<name>A0A2P6RTA7_ROSCH</name>
<reference evidence="1 2" key="1">
    <citation type="journal article" date="2018" name="Nat. Genet.">
        <title>The Rosa genome provides new insights in the design of modern roses.</title>
        <authorList>
            <person name="Bendahmane M."/>
        </authorList>
    </citation>
    <scope>NUCLEOTIDE SEQUENCE [LARGE SCALE GENOMIC DNA]</scope>
    <source>
        <strain evidence="2">cv. Old Blush</strain>
    </source>
</reference>
<organism evidence="1 2">
    <name type="scientific">Rosa chinensis</name>
    <name type="common">China rose</name>
    <dbReference type="NCBI Taxonomy" id="74649"/>
    <lineage>
        <taxon>Eukaryota</taxon>
        <taxon>Viridiplantae</taxon>
        <taxon>Streptophyta</taxon>
        <taxon>Embryophyta</taxon>
        <taxon>Tracheophyta</taxon>
        <taxon>Spermatophyta</taxon>
        <taxon>Magnoliopsida</taxon>
        <taxon>eudicotyledons</taxon>
        <taxon>Gunneridae</taxon>
        <taxon>Pentapetalae</taxon>
        <taxon>rosids</taxon>
        <taxon>fabids</taxon>
        <taxon>Rosales</taxon>
        <taxon>Rosaceae</taxon>
        <taxon>Rosoideae</taxon>
        <taxon>Rosoideae incertae sedis</taxon>
        <taxon>Rosa</taxon>
    </lineage>
</organism>
<proteinExistence type="predicted"/>
<protein>
    <submittedName>
        <fullName evidence="1">Uncharacterized protein</fullName>
    </submittedName>
</protein>
<dbReference type="AlphaFoldDB" id="A0A2P6RTA7"/>
<gene>
    <name evidence="1" type="ORF">RchiOBHm_Chr2g0124191</name>
</gene>
<comment type="caution">
    <text evidence="1">The sequence shown here is derived from an EMBL/GenBank/DDBJ whole genome shotgun (WGS) entry which is preliminary data.</text>
</comment>
<dbReference type="Gramene" id="PRQ49642">
    <property type="protein sequence ID" value="PRQ49642"/>
    <property type="gene ID" value="RchiOBHm_Chr2g0124191"/>
</dbReference>